<dbReference type="AlphaFoldDB" id="A0A6G0XZK2"/>
<keyword evidence="3" id="KW-1185">Reference proteome</keyword>
<feature type="non-terminal residue" evidence="2">
    <location>
        <position position="1"/>
    </location>
</feature>
<name>A0A6G0XZK2_APHCR</name>
<dbReference type="PANTHER" id="PTHR33053">
    <property type="entry name" value="PROTEIN, PUTATIVE-RELATED"/>
    <property type="match status" value="1"/>
</dbReference>
<comment type="caution">
    <text evidence="2">The sequence shown here is derived from an EMBL/GenBank/DDBJ whole genome shotgun (WGS) entry which is preliminary data.</text>
</comment>
<evidence type="ECO:0000256" key="1">
    <source>
        <dbReference type="SAM" id="MobiDB-lite"/>
    </source>
</evidence>
<accession>A0A6G0XZK2</accession>
<gene>
    <name evidence="2" type="ORF">FWK35_00029067</name>
</gene>
<organism evidence="2 3">
    <name type="scientific">Aphis craccivora</name>
    <name type="common">Cowpea aphid</name>
    <dbReference type="NCBI Taxonomy" id="307492"/>
    <lineage>
        <taxon>Eukaryota</taxon>
        <taxon>Metazoa</taxon>
        <taxon>Ecdysozoa</taxon>
        <taxon>Arthropoda</taxon>
        <taxon>Hexapoda</taxon>
        <taxon>Insecta</taxon>
        <taxon>Pterygota</taxon>
        <taxon>Neoptera</taxon>
        <taxon>Paraneoptera</taxon>
        <taxon>Hemiptera</taxon>
        <taxon>Sternorrhyncha</taxon>
        <taxon>Aphidomorpha</taxon>
        <taxon>Aphidoidea</taxon>
        <taxon>Aphididae</taxon>
        <taxon>Aphidini</taxon>
        <taxon>Aphis</taxon>
        <taxon>Aphis</taxon>
    </lineage>
</organism>
<evidence type="ECO:0000313" key="2">
    <source>
        <dbReference type="EMBL" id="KAF0746022.1"/>
    </source>
</evidence>
<proteinExistence type="predicted"/>
<protein>
    <submittedName>
        <fullName evidence="2">Integrase catalytic domain-containing protein</fullName>
    </submittedName>
</protein>
<dbReference type="Proteomes" id="UP000478052">
    <property type="component" value="Unassembled WGS sequence"/>
</dbReference>
<feature type="region of interest" description="Disordered" evidence="1">
    <location>
        <begin position="283"/>
        <end position="306"/>
    </location>
</feature>
<dbReference type="OrthoDB" id="7554869at2759"/>
<reference evidence="2 3" key="1">
    <citation type="submission" date="2019-08" db="EMBL/GenBank/DDBJ databases">
        <title>Whole genome of Aphis craccivora.</title>
        <authorList>
            <person name="Voronova N.V."/>
            <person name="Shulinski R.S."/>
            <person name="Bandarenka Y.V."/>
            <person name="Zhorov D.G."/>
            <person name="Warner D."/>
        </authorList>
    </citation>
    <scope>NUCLEOTIDE SEQUENCE [LARGE SCALE GENOMIC DNA]</scope>
    <source>
        <strain evidence="2">180601</strain>
        <tissue evidence="2">Whole Body</tissue>
    </source>
</reference>
<evidence type="ECO:0000313" key="3">
    <source>
        <dbReference type="Proteomes" id="UP000478052"/>
    </source>
</evidence>
<dbReference type="PANTHER" id="PTHR33053:SF24">
    <property type="entry name" value="TRANSPOSASE DOMAIN-CONTAINING PROTEIN"/>
    <property type="match status" value="1"/>
</dbReference>
<sequence>DSYKEYIFLIGLYHGHKKPADSNDFLRDFIDEAEDLVINGIYFDNIIRTVSIHAICADAPAKSFILKIKGHTGYFSCTRCLAEGEHVGSTCFPFKDSNSRERTHEDYINRRQEEHHVGDSLSDLIRIPGFDVVKSFPLDYMHLVALGVMRKLIHFWLHKGPLTVRLPSWKIKKISTNLMFLKSAITKVCGLLYILSKTIQCRLFQNHGGNMDIVLGQKKKKKNKNSSKLIESKQKPNKIDYEYFKARLLTENPIARCKALKAQSTSDLSLTENVKFKFKTKNKKNYQKSKKPPINEPDYSSAPEFSAQVSLNDKQEKKISNINKNKKNIEIIINSPSGKWKVQPNDMSSIYFIEEDMIVNNNFAIGGSQVADTDLCLNKMAHLAQEFKLNKIKSMVEHAVNVLNTSSSLISNQDNYSNLLNTENIPISNEQTLENVETELENATTRSQVVNELSRLVGRSISDSVRRMMQKLFDDT</sequence>
<dbReference type="EMBL" id="VUJU01007355">
    <property type="protein sequence ID" value="KAF0746022.1"/>
    <property type="molecule type" value="Genomic_DNA"/>
</dbReference>